<dbReference type="Proteomes" id="UP000324222">
    <property type="component" value="Unassembled WGS sequence"/>
</dbReference>
<name>A0A5B7J6D4_PORTR</name>
<protein>
    <submittedName>
        <fullName evidence="1">Uncharacterized protein</fullName>
    </submittedName>
</protein>
<comment type="caution">
    <text evidence="1">The sequence shown here is derived from an EMBL/GenBank/DDBJ whole genome shotgun (WGS) entry which is preliminary data.</text>
</comment>
<gene>
    <name evidence="1" type="ORF">E2C01_084467</name>
</gene>
<dbReference type="EMBL" id="VSRR010081274">
    <property type="protein sequence ID" value="MPC89516.1"/>
    <property type="molecule type" value="Genomic_DNA"/>
</dbReference>
<dbReference type="AlphaFoldDB" id="A0A5B7J6D4"/>
<proteinExistence type="predicted"/>
<evidence type="ECO:0000313" key="2">
    <source>
        <dbReference type="Proteomes" id="UP000324222"/>
    </source>
</evidence>
<reference evidence="1 2" key="1">
    <citation type="submission" date="2019-05" db="EMBL/GenBank/DDBJ databases">
        <title>Another draft genome of Portunus trituberculatus and its Hox gene families provides insights of decapod evolution.</title>
        <authorList>
            <person name="Jeong J.-H."/>
            <person name="Song I."/>
            <person name="Kim S."/>
            <person name="Choi T."/>
            <person name="Kim D."/>
            <person name="Ryu S."/>
            <person name="Kim W."/>
        </authorList>
    </citation>
    <scope>NUCLEOTIDE SEQUENCE [LARGE SCALE GENOMIC DNA]</scope>
    <source>
        <tissue evidence="1">Muscle</tissue>
    </source>
</reference>
<organism evidence="1 2">
    <name type="scientific">Portunus trituberculatus</name>
    <name type="common">Swimming crab</name>
    <name type="synonym">Neptunus trituberculatus</name>
    <dbReference type="NCBI Taxonomy" id="210409"/>
    <lineage>
        <taxon>Eukaryota</taxon>
        <taxon>Metazoa</taxon>
        <taxon>Ecdysozoa</taxon>
        <taxon>Arthropoda</taxon>
        <taxon>Crustacea</taxon>
        <taxon>Multicrustacea</taxon>
        <taxon>Malacostraca</taxon>
        <taxon>Eumalacostraca</taxon>
        <taxon>Eucarida</taxon>
        <taxon>Decapoda</taxon>
        <taxon>Pleocyemata</taxon>
        <taxon>Brachyura</taxon>
        <taxon>Eubrachyura</taxon>
        <taxon>Portunoidea</taxon>
        <taxon>Portunidae</taxon>
        <taxon>Portuninae</taxon>
        <taxon>Portunus</taxon>
    </lineage>
</organism>
<sequence>MHKTQPSCTTHSLHELYTAPMRYTRHMSCGTHSPIDLHSPSHAPHILPSSCTTLYYSHTHLRRVSRLTKSCSSFVLPVFPTPPGSRDTVEPCLRGVSKRMGSNPVHGPSVG</sequence>
<keyword evidence="2" id="KW-1185">Reference proteome</keyword>
<accession>A0A5B7J6D4</accession>
<evidence type="ECO:0000313" key="1">
    <source>
        <dbReference type="EMBL" id="MPC89516.1"/>
    </source>
</evidence>